<evidence type="ECO:0000256" key="1">
    <source>
        <dbReference type="SAM" id="SignalP"/>
    </source>
</evidence>
<organism evidence="2 3">
    <name type="scientific">Elysia marginata</name>
    <dbReference type="NCBI Taxonomy" id="1093978"/>
    <lineage>
        <taxon>Eukaryota</taxon>
        <taxon>Metazoa</taxon>
        <taxon>Spiralia</taxon>
        <taxon>Lophotrochozoa</taxon>
        <taxon>Mollusca</taxon>
        <taxon>Gastropoda</taxon>
        <taxon>Heterobranchia</taxon>
        <taxon>Euthyneura</taxon>
        <taxon>Panpulmonata</taxon>
        <taxon>Sacoglossa</taxon>
        <taxon>Placobranchoidea</taxon>
        <taxon>Plakobranchidae</taxon>
        <taxon>Elysia</taxon>
    </lineage>
</organism>
<comment type="caution">
    <text evidence="2">The sequence shown here is derived from an EMBL/GenBank/DDBJ whole genome shotgun (WGS) entry which is preliminary data.</text>
</comment>
<dbReference type="AlphaFoldDB" id="A0AAV4FMH1"/>
<feature type="signal peptide" evidence="1">
    <location>
        <begin position="1"/>
        <end position="20"/>
    </location>
</feature>
<feature type="chain" id="PRO_5043539831" description="Ig-like domain-containing protein" evidence="1">
    <location>
        <begin position="21"/>
        <end position="411"/>
    </location>
</feature>
<dbReference type="Gene3D" id="2.60.40.10">
    <property type="entry name" value="Immunoglobulins"/>
    <property type="match status" value="1"/>
</dbReference>
<dbReference type="Proteomes" id="UP000762676">
    <property type="component" value="Unassembled WGS sequence"/>
</dbReference>
<evidence type="ECO:0008006" key="4">
    <source>
        <dbReference type="Google" id="ProtNLM"/>
    </source>
</evidence>
<dbReference type="EMBL" id="BMAT01007926">
    <property type="protein sequence ID" value="GFR74221.1"/>
    <property type="molecule type" value="Genomic_DNA"/>
</dbReference>
<keyword evidence="3" id="KW-1185">Reference proteome</keyword>
<sequence length="411" mass="45974">MANTYFILVVLAIFLVHTNSQDSDPLREEAFAHAYAADGDLEVSFKDPSDRYVELGAEVNLEYVINRSPLFGLKNHVYLWRNTMKDGKLTQGLLSDTGKLSDAGIPEFYNVEIDTDAPELTIRFKIKKVRDIDDATIQCQVVEKSSNLEKNISLNIIVLRDNDKLQMKFGKESEFFSESMTSKFEVDAGKYPVECQAEGSNPATDKIHVFWKGEEVQASAPTIEKMDTPLQKYRSTVKAEIDIVLADSGQNVECVATSKSGNKLTIKAPIKVNVYVPEVKCVNGDAHKGKRYSVLSCFVNETGHDIESYAFEFGKTGHIVKVGDQNAEYDEVTKEDLGNNEVRIDLTLYQVKDTHFSDYYLIIEQKNGHVTKKMITLNEVEGPNDKDSSSMNVASLVTLAVCALCAMWKTL</sequence>
<reference evidence="2 3" key="1">
    <citation type="journal article" date="2021" name="Elife">
        <title>Chloroplast acquisition without the gene transfer in kleptoplastic sea slugs, Plakobranchus ocellatus.</title>
        <authorList>
            <person name="Maeda T."/>
            <person name="Takahashi S."/>
            <person name="Yoshida T."/>
            <person name="Shimamura S."/>
            <person name="Takaki Y."/>
            <person name="Nagai Y."/>
            <person name="Toyoda A."/>
            <person name="Suzuki Y."/>
            <person name="Arimoto A."/>
            <person name="Ishii H."/>
            <person name="Satoh N."/>
            <person name="Nishiyama T."/>
            <person name="Hasebe M."/>
            <person name="Maruyama T."/>
            <person name="Minagawa J."/>
            <person name="Obokata J."/>
            <person name="Shigenobu S."/>
        </authorList>
    </citation>
    <scope>NUCLEOTIDE SEQUENCE [LARGE SCALE GENOMIC DNA]</scope>
</reference>
<evidence type="ECO:0000313" key="3">
    <source>
        <dbReference type="Proteomes" id="UP000762676"/>
    </source>
</evidence>
<accession>A0AAV4FMH1</accession>
<name>A0AAV4FMH1_9GAST</name>
<proteinExistence type="predicted"/>
<dbReference type="InterPro" id="IPR013783">
    <property type="entry name" value="Ig-like_fold"/>
</dbReference>
<keyword evidence="1" id="KW-0732">Signal</keyword>
<gene>
    <name evidence="2" type="ORF">ElyMa_003885900</name>
</gene>
<protein>
    <recommendedName>
        <fullName evidence="4">Ig-like domain-containing protein</fullName>
    </recommendedName>
</protein>
<evidence type="ECO:0000313" key="2">
    <source>
        <dbReference type="EMBL" id="GFR74221.1"/>
    </source>
</evidence>